<accession>A0ABQ4Y4X3</accession>
<keyword evidence="2" id="KW-0695">RNA-directed DNA polymerase</keyword>
<dbReference type="EMBL" id="BQNB010010077">
    <property type="protein sequence ID" value="GJS72410.1"/>
    <property type="molecule type" value="Genomic_DNA"/>
</dbReference>
<dbReference type="PANTHER" id="PTHR33223">
    <property type="entry name" value="CCHC-TYPE DOMAIN-CONTAINING PROTEIN"/>
    <property type="match status" value="1"/>
</dbReference>
<evidence type="ECO:0000313" key="3">
    <source>
        <dbReference type="Proteomes" id="UP001151760"/>
    </source>
</evidence>
<evidence type="ECO:0000259" key="1">
    <source>
        <dbReference type="Pfam" id="PF03732"/>
    </source>
</evidence>
<reference evidence="2" key="2">
    <citation type="submission" date="2022-01" db="EMBL/GenBank/DDBJ databases">
        <authorList>
            <person name="Yamashiro T."/>
            <person name="Shiraishi A."/>
            <person name="Satake H."/>
            <person name="Nakayama K."/>
        </authorList>
    </citation>
    <scope>NUCLEOTIDE SEQUENCE</scope>
</reference>
<dbReference type="GO" id="GO:0003964">
    <property type="term" value="F:RNA-directed DNA polymerase activity"/>
    <property type="evidence" value="ECO:0007669"/>
    <property type="project" value="UniProtKB-KW"/>
</dbReference>
<keyword evidence="3" id="KW-1185">Reference proteome</keyword>
<evidence type="ECO:0000313" key="2">
    <source>
        <dbReference type="EMBL" id="GJS72410.1"/>
    </source>
</evidence>
<reference evidence="2" key="1">
    <citation type="journal article" date="2022" name="Int. J. Mol. Sci.">
        <title>Draft Genome of Tanacetum Coccineum: Genomic Comparison of Closely Related Tanacetum-Family Plants.</title>
        <authorList>
            <person name="Yamashiro T."/>
            <person name="Shiraishi A."/>
            <person name="Nakayama K."/>
            <person name="Satake H."/>
        </authorList>
    </citation>
    <scope>NUCLEOTIDE SEQUENCE</scope>
</reference>
<dbReference type="CDD" id="cd00303">
    <property type="entry name" value="retropepsin_like"/>
    <property type="match status" value="1"/>
</dbReference>
<dbReference type="InterPro" id="IPR021109">
    <property type="entry name" value="Peptidase_aspartic_dom_sf"/>
</dbReference>
<organism evidence="2 3">
    <name type="scientific">Tanacetum coccineum</name>
    <dbReference type="NCBI Taxonomy" id="301880"/>
    <lineage>
        <taxon>Eukaryota</taxon>
        <taxon>Viridiplantae</taxon>
        <taxon>Streptophyta</taxon>
        <taxon>Embryophyta</taxon>
        <taxon>Tracheophyta</taxon>
        <taxon>Spermatophyta</taxon>
        <taxon>Magnoliopsida</taxon>
        <taxon>eudicotyledons</taxon>
        <taxon>Gunneridae</taxon>
        <taxon>Pentapetalae</taxon>
        <taxon>asterids</taxon>
        <taxon>campanulids</taxon>
        <taxon>Asterales</taxon>
        <taxon>Asteraceae</taxon>
        <taxon>Asteroideae</taxon>
        <taxon>Anthemideae</taxon>
        <taxon>Anthemidinae</taxon>
        <taxon>Tanacetum</taxon>
    </lineage>
</organism>
<proteinExistence type="predicted"/>
<keyword evidence="2" id="KW-0808">Transferase</keyword>
<comment type="caution">
    <text evidence="2">The sequence shown here is derived from an EMBL/GenBank/DDBJ whole genome shotgun (WGS) entry which is preliminary data.</text>
</comment>
<gene>
    <name evidence="2" type="ORF">Tco_0705251</name>
</gene>
<name>A0ABQ4Y4X3_9ASTR</name>
<protein>
    <submittedName>
        <fullName evidence="2">Reverse transcriptase domain-containing protein</fullName>
    </submittedName>
</protein>
<dbReference type="InterPro" id="IPR005162">
    <property type="entry name" value="Retrotrans_gag_dom"/>
</dbReference>
<dbReference type="Pfam" id="PF03732">
    <property type="entry name" value="Retrotrans_gag"/>
    <property type="match status" value="1"/>
</dbReference>
<dbReference type="Proteomes" id="UP001151760">
    <property type="component" value="Unassembled WGS sequence"/>
</dbReference>
<dbReference type="PANTHER" id="PTHR33223:SF11">
    <property type="entry name" value="ELEMENT PROTEIN, PUTATIVE-RELATED"/>
    <property type="match status" value="1"/>
</dbReference>
<feature type="domain" description="Retrotransposon gag" evidence="1">
    <location>
        <begin position="83"/>
        <end position="136"/>
    </location>
</feature>
<keyword evidence="2" id="KW-0548">Nucleotidyltransferase</keyword>
<dbReference type="Gene3D" id="2.40.70.10">
    <property type="entry name" value="Acid Proteases"/>
    <property type="match status" value="1"/>
</dbReference>
<sequence length="514" mass="59004">MADQRTMAELLRAPTEGYAKAIVVPPILAEHFELKHSLINMMTSDQFFGLEKDNPHDHIRWFNKITSTIKYKDVPNSTIKLMLFPFSLTGAARRWLEKEPPRSILTWEDLVSKFINEFFPPSRTKNLRNEISNFEQRFGESDLILDGPSVSMPPPFINPEEDERVEETLTDPEHGEFTIKVPPPLVQKVKPPSQRNFVIHQRDPRYPHIPYPSRMHQEKRQEKDEVQIHKFCEIKCKALADLGASINLIPLSVWKKLRLPELISTQMTLKLANHEICTPVRIARDVFVPVGKFTFPLTARALIDVHGEEMILRDGNERLIMNMRHDTSSNSNEPHQESINMIDVYNVSHEKILKDLFTTNHPSGNPTSFSHPDLTSPEVINPLSGIPTPILEPETKSSSSPPTFTSIEESELIWEEFEAYLASDSFPPGNSNPSYSLPPFHNSLSCITTSRHQVDKNSRDDNLDDTIYEMFTDEHALDYSSPPLWDDYNDELFDLETVNGNTYDDPFDSKEEKI</sequence>